<dbReference type="SUPFAM" id="SSF47413">
    <property type="entry name" value="lambda repressor-like DNA-binding domains"/>
    <property type="match status" value="1"/>
</dbReference>
<dbReference type="Proteomes" id="UP000199315">
    <property type="component" value="Unassembled WGS sequence"/>
</dbReference>
<reference evidence="5 6" key="1">
    <citation type="submission" date="2016-09" db="EMBL/GenBank/DDBJ databases">
        <authorList>
            <person name="Capua I."/>
            <person name="De Benedictis P."/>
            <person name="Joannis T."/>
            <person name="Lombin L.H."/>
            <person name="Cattoli G."/>
        </authorList>
    </citation>
    <scope>NUCLEOTIDE SEQUENCE [LARGE SCALE GENOMIC DNA]</scope>
    <source>
        <strain evidence="5 6">GluBS11</strain>
    </source>
</reference>
<dbReference type="EMBL" id="FMKA01000018">
    <property type="protein sequence ID" value="SCP98251.1"/>
    <property type="molecule type" value="Genomic_DNA"/>
</dbReference>
<protein>
    <submittedName>
        <fullName evidence="5">LacI family transcriptional regulator</fullName>
    </submittedName>
</protein>
<dbReference type="STRING" id="1619234.SAMN05421730_101839"/>
<keyword evidence="1" id="KW-0805">Transcription regulation</keyword>
<evidence type="ECO:0000256" key="1">
    <source>
        <dbReference type="ARBA" id="ARBA00023015"/>
    </source>
</evidence>
<feature type="domain" description="HTH lacI-type" evidence="4">
    <location>
        <begin position="3"/>
        <end position="58"/>
    </location>
</feature>
<keyword evidence="6" id="KW-1185">Reference proteome</keyword>
<organism evidence="5 6">
    <name type="scientific">Anaerobium acetethylicum</name>
    <dbReference type="NCBI Taxonomy" id="1619234"/>
    <lineage>
        <taxon>Bacteria</taxon>
        <taxon>Bacillati</taxon>
        <taxon>Bacillota</taxon>
        <taxon>Clostridia</taxon>
        <taxon>Lachnospirales</taxon>
        <taxon>Lachnospiraceae</taxon>
        <taxon>Anaerobium</taxon>
    </lineage>
</organism>
<dbReference type="RefSeq" id="WP_091235166.1">
    <property type="nucleotide sequence ID" value="NZ_FMKA01000018.1"/>
</dbReference>
<dbReference type="InterPro" id="IPR028082">
    <property type="entry name" value="Peripla_BP_I"/>
</dbReference>
<dbReference type="CDD" id="cd01392">
    <property type="entry name" value="HTH_LacI"/>
    <property type="match status" value="1"/>
</dbReference>
<evidence type="ECO:0000313" key="5">
    <source>
        <dbReference type="EMBL" id="SCP98251.1"/>
    </source>
</evidence>
<dbReference type="InterPro" id="IPR000843">
    <property type="entry name" value="HTH_LacI"/>
</dbReference>
<keyword evidence="2" id="KW-0238">DNA-binding</keyword>
<dbReference type="PANTHER" id="PTHR30146:SF109">
    <property type="entry name" value="HTH-TYPE TRANSCRIPTIONAL REGULATOR GALS"/>
    <property type="match status" value="1"/>
</dbReference>
<keyword evidence="3" id="KW-0804">Transcription</keyword>
<evidence type="ECO:0000313" key="6">
    <source>
        <dbReference type="Proteomes" id="UP000199315"/>
    </source>
</evidence>
<dbReference type="InterPro" id="IPR010982">
    <property type="entry name" value="Lambda_DNA-bd_dom_sf"/>
</dbReference>
<accession>A0A1D3TVR8</accession>
<dbReference type="Pfam" id="PF00356">
    <property type="entry name" value="LacI"/>
    <property type="match status" value="1"/>
</dbReference>
<dbReference type="OrthoDB" id="9775106at2"/>
<proteinExistence type="predicted"/>
<dbReference type="PANTHER" id="PTHR30146">
    <property type="entry name" value="LACI-RELATED TRANSCRIPTIONAL REPRESSOR"/>
    <property type="match status" value="1"/>
</dbReference>
<dbReference type="PROSITE" id="PS00356">
    <property type="entry name" value="HTH_LACI_1"/>
    <property type="match status" value="1"/>
</dbReference>
<dbReference type="Gene3D" id="1.10.260.40">
    <property type="entry name" value="lambda repressor-like DNA-binding domains"/>
    <property type="match status" value="1"/>
</dbReference>
<evidence type="ECO:0000259" key="4">
    <source>
        <dbReference type="PROSITE" id="PS50932"/>
    </source>
</evidence>
<name>A0A1D3TVR8_9FIRM</name>
<sequence>MSITLKEIARLAGVSTSSVSLVLNDRPNRISEQTKALIKKIAEEEHYTPNVMARSLVTKRTKTLGLIIPDIENFFFSKLAKVLEMEARKKGYTLIIVNSNDSFRDDLLLMDLLVSRGVDGLFLVMSNEAYQHQTEMQEKLSHLSIPFVMIDRVMDVPCSKVYFDNVTGAYLATKYLIEQGHSRISCICNTYISNNSLSRINGYKKAMDEHGFKIPKEYIIPANYRIEGGYEAAEQILKTDCTAIFVSNDMMTIGVLKKFMECGIRVPEDYMIVSYDNLLSDFLFGIRISSIDQDIHELGIRSWEVLRSSMKSGDKAEVQDICLMPKLIVR</sequence>
<evidence type="ECO:0000256" key="2">
    <source>
        <dbReference type="ARBA" id="ARBA00023125"/>
    </source>
</evidence>
<dbReference type="Pfam" id="PF00532">
    <property type="entry name" value="Peripla_BP_1"/>
    <property type="match status" value="1"/>
</dbReference>
<gene>
    <name evidence="5" type="ORF">SAMN05421730_101839</name>
</gene>
<dbReference type="PROSITE" id="PS50932">
    <property type="entry name" value="HTH_LACI_2"/>
    <property type="match status" value="1"/>
</dbReference>
<dbReference type="CDD" id="cd06267">
    <property type="entry name" value="PBP1_LacI_sugar_binding-like"/>
    <property type="match status" value="1"/>
</dbReference>
<dbReference type="SMART" id="SM00354">
    <property type="entry name" value="HTH_LACI"/>
    <property type="match status" value="1"/>
</dbReference>
<dbReference type="SUPFAM" id="SSF53822">
    <property type="entry name" value="Periplasmic binding protein-like I"/>
    <property type="match status" value="1"/>
</dbReference>
<evidence type="ECO:0000256" key="3">
    <source>
        <dbReference type="ARBA" id="ARBA00023163"/>
    </source>
</evidence>
<dbReference type="InterPro" id="IPR001761">
    <property type="entry name" value="Peripla_BP/Lac1_sug-bd_dom"/>
</dbReference>
<dbReference type="AlphaFoldDB" id="A0A1D3TVR8"/>
<dbReference type="GO" id="GO:0003700">
    <property type="term" value="F:DNA-binding transcription factor activity"/>
    <property type="evidence" value="ECO:0007669"/>
    <property type="project" value="TreeGrafter"/>
</dbReference>
<dbReference type="Gene3D" id="3.40.50.2300">
    <property type="match status" value="2"/>
</dbReference>
<dbReference type="GO" id="GO:0000976">
    <property type="term" value="F:transcription cis-regulatory region binding"/>
    <property type="evidence" value="ECO:0007669"/>
    <property type="project" value="TreeGrafter"/>
</dbReference>